<evidence type="ECO:0000256" key="1">
    <source>
        <dbReference type="SAM" id="SignalP"/>
    </source>
</evidence>
<evidence type="ECO:0000313" key="2">
    <source>
        <dbReference type="EMBL" id="KAJ8282974.1"/>
    </source>
</evidence>
<organism evidence="2 3">
    <name type="scientific">Conger conger</name>
    <name type="common">Conger eel</name>
    <name type="synonym">Muraena conger</name>
    <dbReference type="NCBI Taxonomy" id="82655"/>
    <lineage>
        <taxon>Eukaryota</taxon>
        <taxon>Metazoa</taxon>
        <taxon>Chordata</taxon>
        <taxon>Craniata</taxon>
        <taxon>Vertebrata</taxon>
        <taxon>Euteleostomi</taxon>
        <taxon>Actinopterygii</taxon>
        <taxon>Neopterygii</taxon>
        <taxon>Teleostei</taxon>
        <taxon>Anguilliformes</taxon>
        <taxon>Congridae</taxon>
        <taxon>Conger</taxon>
    </lineage>
</organism>
<reference evidence="2" key="1">
    <citation type="journal article" date="2023" name="Science">
        <title>Genome structures resolve the early diversification of teleost fishes.</title>
        <authorList>
            <person name="Parey E."/>
            <person name="Louis A."/>
            <person name="Montfort J."/>
            <person name="Bouchez O."/>
            <person name="Roques C."/>
            <person name="Iampietro C."/>
            <person name="Lluch J."/>
            <person name="Castinel A."/>
            <person name="Donnadieu C."/>
            <person name="Desvignes T."/>
            <person name="Floi Bucao C."/>
            <person name="Jouanno E."/>
            <person name="Wen M."/>
            <person name="Mejri S."/>
            <person name="Dirks R."/>
            <person name="Jansen H."/>
            <person name="Henkel C."/>
            <person name="Chen W.J."/>
            <person name="Zahm M."/>
            <person name="Cabau C."/>
            <person name="Klopp C."/>
            <person name="Thompson A.W."/>
            <person name="Robinson-Rechavi M."/>
            <person name="Braasch I."/>
            <person name="Lecointre G."/>
            <person name="Bobe J."/>
            <person name="Postlethwait J.H."/>
            <person name="Berthelot C."/>
            <person name="Roest Crollius H."/>
            <person name="Guiguen Y."/>
        </authorList>
    </citation>
    <scope>NUCLEOTIDE SEQUENCE</scope>
    <source>
        <strain evidence="2">Concon-B</strain>
    </source>
</reference>
<comment type="caution">
    <text evidence="2">The sequence shown here is derived from an EMBL/GenBank/DDBJ whole genome shotgun (WGS) entry which is preliminary data.</text>
</comment>
<name>A0A9Q1I554_CONCO</name>
<dbReference type="EMBL" id="JAFJMO010000003">
    <property type="protein sequence ID" value="KAJ8282974.1"/>
    <property type="molecule type" value="Genomic_DNA"/>
</dbReference>
<sequence length="114" mass="13533">MCRAEAMGMVQWWTLLWISWYCHTLSAEVLVQYKYFVPGQRQHVSLQAPAEPKGTEFIWEWTSHDGSYKIVIITIQSNGDFVWNSKFFYFKGKQVWHSSGTTVTERRGFYFYSN</sequence>
<dbReference type="OrthoDB" id="9937043at2759"/>
<dbReference type="Proteomes" id="UP001152803">
    <property type="component" value="Unassembled WGS sequence"/>
</dbReference>
<accession>A0A9Q1I554</accession>
<gene>
    <name evidence="2" type="ORF">COCON_G00054930</name>
</gene>
<keyword evidence="1" id="KW-0732">Signal</keyword>
<dbReference type="AlphaFoldDB" id="A0A9Q1I554"/>
<keyword evidence="3" id="KW-1185">Reference proteome</keyword>
<feature type="signal peptide" evidence="1">
    <location>
        <begin position="1"/>
        <end position="27"/>
    </location>
</feature>
<evidence type="ECO:0000313" key="3">
    <source>
        <dbReference type="Proteomes" id="UP001152803"/>
    </source>
</evidence>
<protein>
    <submittedName>
        <fullName evidence="2">Uncharacterized protein</fullName>
    </submittedName>
</protein>
<feature type="chain" id="PRO_5040183773" evidence="1">
    <location>
        <begin position="28"/>
        <end position="114"/>
    </location>
</feature>
<proteinExistence type="predicted"/>